<protein>
    <submittedName>
        <fullName evidence="1">Serine/threonine protein kinase putative</fullName>
    </submittedName>
</protein>
<keyword evidence="1" id="KW-0418">Kinase</keyword>
<dbReference type="SUPFAM" id="SSF56112">
    <property type="entry name" value="Protein kinase-like (PK-like)"/>
    <property type="match status" value="1"/>
</dbReference>
<reference evidence="1" key="2">
    <citation type="submission" date="2011-02" db="EMBL/GenBank/DDBJ databases">
        <authorList>
            <person name="MacLean D."/>
        </authorList>
    </citation>
    <scope>NUCLEOTIDE SEQUENCE</scope>
</reference>
<dbReference type="AlphaFoldDB" id="F0WD82"/>
<sequence length="86" mass="9873">MEPHFTEELKFISRELDRVTGKPIIRHLEGMKTRTDLGNILIAAKSSTDKKSHVQELHNLLDKMLLLDPSKRIGVREALAHSFIKK</sequence>
<keyword evidence="1" id="KW-0723">Serine/threonine-protein kinase</keyword>
<evidence type="ECO:0000313" key="1">
    <source>
        <dbReference type="EMBL" id="CCA19154.1"/>
    </source>
</evidence>
<reference evidence="1" key="1">
    <citation type="journal article" date="2011" name="PLoS Biol.">
        <title>Gene gain and loss during evolution of obligate parasitism in the white rust pathogen of Arabidopsis thaliana.</title>
        <authorList>
            <person name="Kemen E."/>
            <person name="Gardiner A."/>
            <person name="Schultz-Larsen T."/>
            <person name="Kemen A.C."/>
            <person name="Balmuth A.L."/>
            <person name="Robert-Seilaniantz A."/>
            <person name="Bailey K."/>
            <person name="Holub E."/>
            <person name="Studholme D.J."/>
            <person name="Maclean D."/>
            <person name="Jones J.D."/>
        </authorList>
    </citation>
    <scope>NUCLEOTIDE SEQUENCE</scope>
</reference>
<dbReference type="Gene3D" id="1.10.510.10">
    <property type="entry name" value="Transferase(Phosphotransferase) domain 1"/>
    <property type="match status" value="1"/>
</dbReference>
<accession>F0WD82</accession>
<dbReference type="EMBL" id="FR824109">
    <property type="protein sequence ID" value="CCA19154.1"/>
    <property type="molecule type" value="Genomic_DNA"/>
</dbReference>
<gene>
    <name evidence="1" type="primary">AlNc14C64G4602</name>
    <name evidence="1" type="ORF">ALNC14_052970</name>
</gene>
<dbReference type="InterPro" id="IPR011009">
    <property type="entry name" value="Kinase-like_dom_sf"/>
</dbReference>
<keyword evidence="1" id="KW-0808">Transferase</keyword>
<dbReference type="HOGENOM" id="CLU_2502597_0_0_1"/>
<name>F0WD82_9STRA</name>
<proteinExistence type="predicted"/>
<organism evidence="1">
    <name type="scientific">Albugo laibachii Nc14</name>
    <dbReference type="NCBI Taxonomy" id="890382"/>
    <lineage>
        <taxon>Eukaryota</taxon>
        <taxon>Sar</taxon>
        <taxon>Stramenopiles</taxon>
        <taxon>Oomycota</taxon>
        <taxon>Peronosporomycetes</taxon>
        <taxon>Albuginales</taxon>
        <taxon>Albuginaceae</taxon>
        <taxon>Albugo</taxon>
    </lineage>
</organism>
<dbReference type="GO" id="GO:0004674">
    <property type="term" value="F:protein serine/threonine kinase activity"/>
    <property type="evidence" value="ECO:0007669"/>
    <property type="project" value="UniProtKB-KW"/>
</dbReference>